<dbReference type="SUPFAM" id="SSF55315">
    <property type="entry name" value="L30e-like"/>
    <property type="match status" value="1"/>
</dbReference>
<name>A0A7W9A3P6_9CAUL</name>
<protein>
    <submittedName>
        <fullName evidence="4">tRNA G18 (Ribose-2'-O)-methylase SpoU</fullName>
    </submittedName>
</protein>
<dbReference type="InterPro" id="IPR029028">
    <property type="entry name" value="Alpha/beta_knot_MTases"/>
</dbReference>
<sequence length="266" mass="28098">MTPISLTSADDPRIAAFRDVRERDLTGREGLFIAEGEVVLNVLTSAWSRCRARAVLLADKRLAKLEPVLSRLEADVPVYTAPQEVLDGIAGFHLHRGILALGEKPAPLDADAFLATRPERSVLVGAVGIGNADNMGGIFRNAAALGACGVMIDPGCCDPFYRKAIRVSVGAVLRTPLMAGLSALTMVEQAEAYGYVPLALTPGDGPDLLELEPPARSLVLLGAEGPGLSPEVLARARPVRIPMASGFDSLNVAATSAIVLHHLIRR</sequence>
<dbReference type="EMBL" id="JACIJB010000006">
    <property type="protein sequence ID" value="MBB5660882.1"/>
    <property type="molecule type" value="Genomic_DNA"/>
</dbReference>
<dbReference type="CDD" id="cd18095">
    <property type="entry name" value="SpoU-like_rRNA-MTase"/>
    <property type="match status" value="1"/>
</dbReference>
<dbReference type="PANTHER" id="PTHR43191">
    <property type="entry name" value="RRNA METHYLTRANSFERASE 3"/>
    <property type="match status" value="1"/>
</dbReference>
<dbReference type="GO" id="GO:0003723">
    <property type="term" value="F:RNA binding"/>
    <property type="evidence" value="ECO:0007669"/>
    <property type="project" value="InterPro"/>
</dbReference>
<dbReference type="InterPro" id="IPR051259">
    <property type="entry name" value="rRNA_Methyltransferase"/>
</dbReference>
<dbReference type="InterPro" id="IPR029026">
    <property type="entry name" value="tRNA_m1G_MTases_N"/>
</dbReference>
<keyword evidence="2" id="KW-0808">Transferase</keyword>
<comment type="caution">
    <text evidence="4">The sequence shown here is derived from an EMBL/GenBank/DDBJ whole genome shotgun (WGS) entry which is preliminary data.</text>
</comment>
<dbReference type="Gene3D" id="3.30.1330.30">
    <property type="match status" value="1"/>
</dbReference>
<feature type="domain" description="tRNA/rRNA methyltransferase SpoU type" evidence="3">
    <location>
        <begin position="123"/>
        <end position="261"/>
    </location>
</feature>
<dbReference type="GO" id="GO:0032259">
    <property type="term" value="P:methylation"/>
    <property type="evidence" value="ECO:0007669"/>
    <property type="project" value="UniProtKB-KW"/>
</dbReference>
<dbReference type="InterPro" id="IPR001537">
    <property type="entry name" value="SpoU_MeTrfase"/>
</dbReference>
<dbReference type="Gene3D" id="3.40.1280.10">
    <property type="match status" value="1"/>
</dbReference>
<dbReference type="AlphaFoldDB" id="A0A7W9A3P6"/>
<evidence type="ECO:0000313" key="5">
    <source>
        <dbReference type="Proteomes" id="UP000548978"/>
    </source>
</evidence>
<reference evidence="4 5" key="1">
    <citation type="submission" date="2020-08" db="EMBL/GenBank/DDBJ databases">
        <title>Genomic Encyclopedia of Type Strains, Phase IV (KMG-IV): sequencing the most valuable type-strain genomes for metagenomic binning, comparative biology and taxonomic classification.</title>
        <authorList>
            <person name="Goeker M."/>
        </authorList>
    </citation>
    <scope>NUCLEOTIDE SEQUENCE [LARGE SCALE GENOMIC DNA]</scope>
    <source>
        <strain evidence="4 5">DSM 24448</strain>
    </source>
</reference>
<dbReference type="SUPFAM" id="SSF75217">
    <property type="entry name" value="alpha/beta knot"/>
    <property type="match status" value="1"/>
</dbReference>
<keyword evidence="5" id="KW-1185">Reference proteome</keyword>
<gene>
    <name evidence="4" type="ORF">FHS65_001635</name>
</gene>
<dbReference type="OrthoDB" id="3190829at2"/>
<dbReference type="PANTHER" id="PTHR43191:SF12">
    <property type="entry name" value="RRNA METHYLASE"/>
    <property type="match status" value="1"/>
</dbReference>
<dbReference type="GO" id="GO:0008173">
    <property type="term" value="F:RNA methyltransferase activity"/>
    <property type="evidence" value="ECO:0007669"/>
    <property type="project" value="InterPro"/>
</dbReference>
<dbReference type="Pfam" id="PF00588">
    <property type="entry name" value="SpoU_methylase"/>
    <property type="match status" value="1"/>
</dbReference>
<accession>A0A7W9A3P6</accession>
<keyword evidence="1 4" id="KW-0489">Methyltransferase</keyword>
<evidence type="ECO:0000256" key="1">
    <source>
        <dbReference type="ARBA" id="ARBA00022603"/>
    </source>
</evidence>
<evidence type="ECO:0000259" key="3">
    <source>
        <dbReference type="Pfam" id="PF00588"/>
    </source>
</evidence>
<organism evidence="4 5">
    <name type="scientific">Brevundimonas halotolerans</name>
    <dbReference type="NCBI Taxonomy" id="69670"/>
    <lineage>
        <taxon>Bacteria</taxon>
        <taxon>Pseudomonadati</taxon>
        <taxon>Pseudomonadota</taxon>
        <taxon>Alphaproteobacteria</taxon>
        <taxon>Caulobacterales</taxon>
        <taxon>Caulobacteraceae</taxon>
        <taxon>Brevundimonas</taxon>
    </lineage>
</organism>
<evidence type="ECO:0000313" key="4">
    <source>
        <dbReference type="EMBL" id="MBB5660882.1"/>
    </source>
</evidence>
<dbReference type="Proteomes" id="UP000548978">
    <property type="component" value="Unassembled WGS sequence"/>
</dbReference>
<dbReference type="GO" id="GO:0006396">
    <property type="term" value="P:RNA processing"/>
    <property type="evidence" value="ECO:0007669"/>
    <property type="project" value="InterPro"/>
</dbReference>
<dbReference type="InterPro" id="IPR029064">
    <property type="entry name" value="Ribosomal_eL30-like_sf"/>
</dbReference>
<proteinExistence type="predicted"/>
<dbReference type="RefSeq" id="WP_123287003.1">
    <property type="nucleotide sequence ID" value="NZ_JACIJB010000006.1"/>
</dbReference>
<evidence type="ECO:0000256" key="2">
    <source>
        <dbReference type="ARBA" id="ARBA00022679"/>
    </source>
</evidence>